<dbReference type="InterPro" id="IPR020802">
    <property type="entry name" value="TesA-like"/>
</dbReference>
<dbReference type="PANTHER" id="PTHR24096:SF267">
    <property type="entry name" value="MALONATE--COA LIGASE ACSF3, MITOCHONDRIAL"/>
    <property type="match status" value="1"/>
</dbReference>
<dbReference type="Pfam" id="PF00975">
    <property type="entry name" value="Thioesterase"/>
    <property type="match status" value="1"/>
</dbReference>
<proteinExistence type="predicted"/>
<dbReference type="Proteomes" id="UP001172159">
    <property type="component" value="Unassembled WGS sequence"/>
</dbReference>
<dbReference type="AlphaFoldDB" id="A0AA40AAE0"/>
<dbReference type="Gene3D" id="1.10.1200.10">
    <property type="entry name" value="ACP-like"/>
    <property type="match status" value="1"/>
</dbReference>
<dbReference type="SUPFAM" id="SSF47336">
    <property type="entry name" value="ACP-like"/>
    <property type="match status" value="1"/>
</dbReference>
<evidence type="ECO:0000256" key="3">
    <source>
        <dbReference type="SAM" id="MobiDB-lite"/>
    </source>
</evidence>
<dbReference type="GO" id="GO:0031177">
    <property type="term" value="F:phosphopantetheine binding"/>
    <property type="evidence" value="ECO:0007669"/>
    <property type="project" value="InterPro"/>
</dbReference>
<dbReference type="EMBL" id="JAUKTV010000016">
    <property type="protein sequence ID" value="KAK0712211.1"/>
    <property type="molecule type" value="Genomic_DNA"/>
</dbReference>
<dbReference type="SUPFAM" id="SSF53474">
    <property type="entry name" value="alpha/beta-Hydrolases"/>
    <property type="match status" value="1"/>
</dbReference>
<keyword evidence="2" id="KW-0597">Phosphoprotein</keyword>
<dbReference type="InterPro" id="IPR020845">
    <property type="entry name" value="AMP-binding_CS"/>
</dbReference>
<dbReference type="GO" id="GO:0031957">
    <property type="term" value="F:very long-chain fatty acid-CoA ligase activity"/>
    <property type="evidence" value="ECO:0007669"/>
    <property type="project" value="TreeGrafter"/>
</dbReference>
<evidence type="ECO:0000259" key="4">
    <source>
        <dbReference type="PROSITE" id="PS50075"/>
    </source>
</evidence>
<feature type="domain" description="Carrier" evidence="4">
    <location>
        <begin position="620"/>
        <end position="698"/>
    </location>
</feature>
<organism evidence="5 6">
    <name type="scientific">Apiosordaria backusii</name>
    <dbReference type="NCBI Taxonomy" id="314023"/>
    <lineage>
        <taxon>Eukaryota</taxon>
        <taxon>Fungi</taxon>
        <taxon>Dikarya</taxon>
        <taxon>Ascomycota</taxon>
        <taxon>Pezizomycotina</taxon>
        <taxon>Sordariomycetes</taxon>
        <taxon>Sordariomycetidae</taxon>
        <taxon>Sordariales</taxon>
        <taxon>Lasiosphaeriaceae</taxon>
        <taxon>Apiosordaria</taxon>
    </lineage>
</organism>
<dbReference type="PANTHER" id="PTHR24096">
    <property type="entry name" value="LONG-CHAIN-FATTY-ACID--COA LIGASE"/>
    <property type="match status" value="1"/>
</dbReference>
<feature type="region of interest" description="Disordered" evidence="3">
    <location>
        <begin position="171"/>
        <end position="207"/>
    </location>
</feature>
<accession>A0AA40AAE0</accession>
<dbReference type="SUPFAM" id="SSF56801">
    <property type="entry name" value="Acetyl-CoA synthetase-like"/>
    <property type="match status" value="1"/>
</dbReference>
<dbReference type="InterPro" id="IPR045851">
    <property type="entry name" value="AMP-bd_C_sf"/>
</dbReference>
<keyword evidence="6" id="KW-1185">Reference proteome</keyword>
<feature type="compositionally biased region" description="Basic and acidic residues" evidence="3">
    <location>
        <begin position="701"/>
        <end position="712"/>
    </location>
</feature>
<dbReference type="PROSITE" id="PS50075">
    <property type="entry name" value="CARRIER"/>
    <property type="match status" value="1"/>
</dbReference>
<comment type="caution">
    <text evidence="5">The sequence shown here is derived from an EMBL/GenBank/DDBJ whole genome shotgun (WGS) entry which is preliminary data.</text>
</comment>
<feature type="compositionally biased region" description="Polar residues" evidence="3">
    <location>
        <begin position="195"/>
        <end position="207"/>
    </location>
</feature>
<keyword evidence="1" id="KW-0596">Phosphopantetheine</keyword>
<dbReference type="GO" id="GO:0006633">
    <property type="term" value="P:fatty acid biosynthetic process"/>
    <property type="evidence" value="ECO:0007669"/>
    <property type="project" value="TreeGrafter"/>
</dbReference>
<dbReference type="InterPro" id="IPR029058">
    <property type="entry name" value="AB_hydrolase_fold"/>
</dbReference>
<reference evidence="5" key="1">
    <citation type="submission" date="2023-06" db="EMBL/GenBank/DDBJ databases">
        <title>Genome-scale phylogeny and comparative genomics of the fungal order Sordariales.</title>
        <authorList>
            <consortium name="Lawrence Berkeley National Laboratory"/>
            <person name="Hensen N."/>
            <person name="Bonometti L."/>
            <person name="Westerberg I."/>
            <person name="Brannstrom I.O."/>
            <person name="Guillou S."/>
            <person name="Cros-Aarteil S."/>
            <person name="Calhoun S."/>
            <person name="Haridas S."/>
            <person name="Kuo A."/>
            <person name="Mondo S."/>
            <person name="Pangilinan J."/>
            <person name="Riley R."/>
            <person name="Labutti K."/>
            <person name="Andreopoulos B."/>
            <person name="Lipzen A."/>
            <person name="Chen C."/>
            <person name="Yanf M."/>
            <person name="Daum C."/>
            <person name="Ng V."/>
            <person name="Clum A."/>
            <person name="Steindorff A."/>
            <person name="Ohm R."/>
            <person name="Martin F."/>
            <person name="Silar P."/>
            <person name="Natvig D."/>
            <person name="Lalanne C."/>
            <person name="Gautier V."/>
            <person name="Ament-Velasquez S.L."/>
            <person name="Kruys A."/>
            <person name="Hutchinson M.I."/>
            <person name="Powell A.J."/>
            <person name="Barry K."/>
            <person name="Miller A.N."/>
            <person name="Grigoriev I.V."/>
            <person name="Debuchy R."/>
            <person name="Gladieux P."/>
            <person name="Thoren M.H."/>
            <person name="Johannesson H."/>
        </authorList>
    </citation>
    <scope>NUCLEOTIDE SEQUENCE</scope>
    <source>
        <strain evidence="5">CBS 540.89</strain>
    </source>
</reference>
<dbReference type="Pfam" id="PF00550">
    <property type="entry name" value="PP-binding"/>
    <property type="match status" value="1"/>
</dbReference>
<name>A0AA40AAE0_9PEZI</name>
<dbReference type="InterPro" id="IPR042099">
    <property type="entry name" value="ANL_N_sf"/>
</dbReference>
<feature type="region of interest" description="Disordered" evidence="3">
    <location>
        <begin position="701"/>
        <end position="723"/>
    </location>
</feature>
<dbReference type="InterPro" id="IPR001031">
    <property type="entry name" value="Thioesterase"/>
</dbReference>
<dbReference type="InterPro" id="IPR020806">
    <property type="entry name" value="PKS_PP-bd"/>
</dbReference>
<protein>
    <submittedName>
        <fullName evidence="5">Acyl-protein synthetase</fullName>
    </submittedName>
</protein>
<dbReference type="SMART" id="SM00824">
    <property type="entry name" value="PKS_TE"/>
    <property type="match status" value="1"/>
</dbReference>
<gene>
    <name evidence="5" type="ORF">B0T21DRAFT_387205</name>
</gene>
<dbReference type="InterPro" id="IPR036736">
    <property type="entry name" value="ACP-like_sf"/>
</dbReference>
<dbReference type="Gene3D" id="3.40.50.12780">
    <property type="entry name" value="N-terminal domain of ligase-like"/>
    <property type="match status" value="1"/>
</dbReference>
<evidence type="ECO:0000313" key="6">
    <source>
        <dbReference type="Proteomes" id="UP001172159"/>
    </source>
</evidence>
<evidence type="ECO:0000256" key="1">
    <source>
        <dbReference type="ARBA" id="ARBA00022450"/>
    </source>
</evidence>
<dbReference type="InterPro" id="IPR000873">
    <property type="entry name" value="AMP-dep_synth/lig_dom"/>
</dbReference>
<sequence>MRCCLGGGSSCRQSPCSHSSYVRAKAPNIEQLDTWECLQDVLKERAELDPPRHLLLYSLGSTSSSPKQVSYGMLYDDAKTNSLKLATLPSFEEGRPVLLHLEGHWDTIVWFWAVLLAGGIPVLSSPLSNVEEHRAKHLQELSRLLESPICITRAASLPLFEGSNHSLKLQTLETLPSSTEVPTRSTGRRKKDGTSRPSRTTSQNTTPAVLMLTSGSTGNAKAVRLTHRQILAAVAGKASVRPLPPDGAFLNWIGLDHVASLVEIHIQALWMGVDQVHVHAADVVASPRLFLDLLSKHRVSRSFAPNFFLAKLVATCSENDDATTSSSGAKKWDLSNLAVLASGGEANDVQTCVTASALLVQYGAPHNVITPGFGMTETCAGSIFNLNCPVYDVAKGRAIASLGRCMPGIQMRVVDSLTGFALARGEQGNLEVRGAVVFDGYYRNPAATSAAFTADGWFRTGDRAMIDEEGNLSLVGRAKDVINVNGAKIVTADIQASLEMALRHTCTARVVCFPSRALGAATEKITVAYVPQEWPPNAEEIAKVDALAVQACMMVSTASVPVVFSVGPQSQLLLPISSLGKISGAKMAAMFEAGKFDNDVEHHRQILREFQRSEQPPVHAGLSEHEIILRTDFAVVGGIDNPTTIRVDVPLFELGFTSMDLIRLKYRIDTRLGITVAVAVLLKHPTVRSLAAELRKLTEGRTTTDSKADKVSPSDNPPAPTETEYDPVVVLRSTGNKTPLWLVHPGVGEVLVFVGLAQHMRADDRPVYALRARGFEPGRVGFTSISEAVDTYVTAIRRRQPHGPYALAGYSYGAMLAFEAAKKLQSSSEEVRFLGSFNLPPHIKTRMRQLNWNTCLLNLSQFLGLVTEDCDDKDVHSAIGHDEALKRLLSIADSERMQELGLTAQALARWADVAYSLQSMAVEYEPSGSVACIDVFHAEPLRAAAPSRSEWVSKQLSRWGEFCQTEPRFHAVGGAHYTMLAPHHVASFAETLRMALADRGV</sequence>
<feature type="compositionally biased region" description="Polar residues" evidence="3">
    <location>
        <begin position="171"/>
        <end position="185"/>
    </location>
</feature>
<evidence type="ECO:0000313" key="5">
    <source>
        <dbReference type="EMBL" id="KAK0712211.1"/>
    </source>
</evidence>
<dbReference type="Gene3D" id="3.40.50.1820">
    <property type="entry name" value="alpha/beta hydrolase"/>
    <property type="match status" value="1"/>
</dbReference>
<dbReference type="InterPro" id="IPR009081">
    <property type="entry name" value="PP-bd_ACP"/>
</dbReference>
<dbReference type="Gene3D" id="3.30.300.30">
    <property type="match status" value="1"/>
</dbReference>
<dbReference type="PROSITE" id="PS00455">
    <property type="entry name" value="AMP_BINDING"/>
    <property type="match status" value="1"/>
</dbReference>
<dbReference type="SMART" id="SM00823">
    <property type="entry name" value="PKS_PP"/>
    <property type="match status" value="1"/>
</dbReference>
<evidence type="ECO:0000256" key="2">
    <source>
        <dbReference type="ARBA" id="ARBA00022553"/>
    </source>
</evidence>
<dbReference type="Pfam" id="PF00501">
    <property type="entry name" value="AMP-binding"/>
    <property type="match status" value="1"/>
</dbReference>